<keyword evidence="1" id="KW-0812">Transmembrane</keyword>
<comment type="caution">
    <text evidence="2">The sequence shown here is derived from an EMBL/GenBank/DDBJ whole genome shotgun (WGS) entry which is preliminary data.</text>
</comment>
<gene>
    <name evidence="2" type="ORF">A3D71_04035</name>
</gene>
<proteinExistence type="predicted"/>
<keyword evidence="1" id="KW-1133">Transmembrane helix</keyword>
<accession>A0A1F6DX54</accession>
<sequence>MKQVGFSTYQLFSLVLAATALTFLLTALPTRASALEVASQTAQVLPVGGNSCAPVSVANFTPYIYDGALHSFDFTISDPSYVALMGSVGNTSIPFSLMTRRVDASGVLRVHVDIGTTPIRGTLPIKVTLLSSRTGSPVCLTVASMSLGSGPVVVPATPVTTIYTAPSAAPVTTAAKPVVTSAPAPSVTPAAPAVTANVTPSPVVNTVSNPLRNVCATDVGAYRLWLILLVLYTLIVGAALWAEFPMAASWARTPERIATIILGLLLLLLAFWYFSVSCRAALWMPLAAFLIAVLGLLAAFWNHPRVTQMLLIQETKTSTATLITPPPKK</sequence>
<reference evidence="2 3" key="1">
    <citation type="journal article" date="2016" name="Nat. Commun.">
        <title>Thousands of microbial genomes shed light on interconnected biogeochemical processes in an aquifer system.</title>
        <authorList>
            <person name="Anantharaman K."/>
            <person name="Brown C.T."/>
            <person name="Hug L.A."/>
            <person name="Sharon I."/>
            <person name="Castelle C.J."/>
            <person name="Probst A.J."/>
            <person name="Thomas B.C."/>
            <person name="Singh A."/>
            <person name="Wilkins M.J."/>
            <person name="Karaoz U."/>
            <person name="Brodie E.L."/>
            <person name="Williams K.H."/>
            <person name="Hubbard S.S."/>
            <person name="Banfield J.F."/>
        </authorList>
    </citation>
    <scope>NUCLEOTIDE SEQUENCE [LARGE SCALE GENOMIC DNA]</scope>
</reference>
<organism evidence="2 3">
    <name type="scientific">Candidatus Kaiserbacteria bacterium RIFCSPHIGHO2_02_FULL_55_20</name>
    <dbReference type="NCBI Taxonomy" id="1798497"/>
    <lineage>
        <taxon>Bacteria</taxon>
        <taxon>Candidatus Kaiseribacteriota</taxon>
    </lineage>
</organism>
<evidence type="ECO:0000313" key="3">
    <source>
        <dbReference type="Proteomes" id="UP000177652"/>
    </source>
</evidence>
<protein>
    <submittedName>
        <fullName evidence="2">Uncharacterized protein</fullName>
    </submittedName>
</protein>
<dbReference type="EMBL" id="MFLK01000023">
    <property type="protein sequence ID" value="OGG66005.1"/>
    <property type="molecule type" value="Genomic_DNA"/>
</dbReference>
<feature type="transmembrane region" description="Helical" evidence="1">
    <location>
        <begin position="256"/>
        <end position="274"/>
    </location>
</feature>
<evidence type="ECO:0000313" key="2">
    <source>
        <dbReference type="EMBL" id="OGG66005.1"/>
    </source>
</evidence>
<dbReference type="AlphaFoldDB" id="A0A1F6DX54"/>
<dbReference type="Proteomes" id="UP000177652">
    <property type="component" value="Unassembled WGS sequence"/>
</dbReference>
<feature type="transmembrane region" description="Helical" evidence="1">
    <location>
        <begin position="222"/>
        <end position="244"/>
    </location>
</feature>
<keyword evidence="1" id="KW-0472">Membrane</keyword>
<evidence type="ECO:0000256" key="1">
    <source>
        <dbReference type="SAM" id="Phobius"/>
    </source>
</evidence>
<feature type="transmembrane region" description="Helical" evidence="1">
    <location>
        <begin position="280"/>
        <end position="301"/>
    </location>
</feature>
<name>A0A1F6DX54_9BACT</name>